<comment type="subunit">
    <text evidence="7">Homodimer.</text>
</comment>
<protein>
    <recommendedName>
        <fullName evidence="4 7">dTDP-4-dehydrorhamnose 3,5-epimerase</fullName>
        <ecNumber evidence="3 7">5.1.3.13</ecNumber>
    </recommendedName>
    <alternativeName>
        <fullName evidence="7">Thymidine diphospho-4-keto-rhamnose 3,5-epimerase</fullName>
    </alternativeName>
</protein>
<evidence type="ECO:0000256" key="1">
    <source>
        <dbReference type="ARBA" id="ARBA00001298"/>
    </source>
</evidence>
<dbReference type="NCBIfam" id="TIGR01221">
    <property type="entry name" value="rmlC"/>
    <property type="match status" value="1"/>
</dbReference>
<dbReference type="GO" id="GO:0019305">
    <property type="term" value="P:dTDP-rhamnose biosynthetic process"/>
    <property type="evidence" value="ECO:0007669"/>
    <property type="project" value="UniProtKB-UniRule"/>
</dbReference>
<comment type="pathway">
    <text evidence="7">Carbohydrate biosynthesis; dTDP-L-rhamnose biosynthesis.</text>
</comment>
<evidence type="ECO:0000256" key="5">
    <source>
        <dbReference type="PIRSR" id="PIRSR600888-1"/>
    </source>
</evidence>
<dbReference type="PANTHER" id="PTHR21047">
    <property type="entry name" value="DTDP-6-DEOXY-D-GLUCOSE-3,5 EPIMERASE"/>
    <property type="match status" value="1"/>
</dbReference>
<dbReference type="PANTHER" id="PTHR21047:SF2">
    <property type="entry name" value="THYMIDINE DIPHOSPHO-4-KETO-RHAMNOSE 3,5-EPIMERASE"/>
    <property type="match status" value="1"/>
</dbReference>
<proteinExistence type="inferred from homology"/>
<comment type="similarity">
    <text evidence="7">Belongs to the dTDP-4-dehydrorhamnose 3,5-epimerase family.</text>
</comment>
<sequence length="177" mass="19982">MRLETTDPSEVLLLTPQVHADERGDVVECFRADRFAAATGWRGHWAQVNESRSRQGVLRGIHFQHGGQQGKLVRAVRGRIWDVAVDLRPGSPTFGRWTAHELSEHNRQQLWIGPGFGHGFLALSDCTVIYQLTTPYVPDQEGAIRWDDPTLAIDWPLQGREPILSERDRQAGLLSIQ</sequence>
<dbReference type="CDD" id="cd00438">
    <property type="entry name" value="cupin_RmlC"/>
    <property type="match status" value="1"/>
</dbReference>
<dbReference type="EMBL" id="JALGBI010000001">
    <property type="protein sequence ID" value="MCJ0762213.1"/>
    <property type="molecule type" value="Genomic_DNA"/>
</dbReference>
<evidence type="ECO:0000256" key="3">
    <source>
        <dbReference type="ARBA" id="ARBA00012098"/>
    </source>
</evidence>
<feature type="active site" description="Proton donor" evidence="5">
    <location>
        <position position="130"/>
    </location>
</feature>
<comment type="caution">
    <text evidence="8">The sequence shown here is derived from an EMBL/GenBank/DDBJ whole genome shotgun (WGS) entry which is preliminary data.</text>
</comment>
<dbReference type="EC" id="5.1.3.13" evidence="3 7"/>
<dbReference type="InterPro" id="IPR011051">
    <property type="entry name" value="RmlC_Cupin_sf"/>
</dbReference>
<keyword evidence="7 8" id="KW-0413">Isomerase</keyword>
<feature type="active site" description="Proton acceptor" evidence="5">
    <location>
        <position position="62"/>
    </location>
</feature>
<dbReference type="GO" id="GO:0008830">
    <property type="term" value="F:dTDP-4-dehydrorhamnose 3,5-epimerase activity"/>
    <property type="evidence" value="ECO:0007669"/>
    <property type="project" value="UniProtKB-UniRule"/>
</dbReference>
<keyword evidence="9" id="KW-1185">Reference proteome</keyword>
<organism evidence="8 9">
    <name type="scientific">Variovorax terrae</name>
    <dbReference type="NCBI Taxonomy" id="2923278"/>
    <lineage>
        <taxon>Bacteria</taxon>
        <taxon>Pseudomonadati</taxon>
        <taxon>Pseudomonadota</taxon>
        <taxon>Betaproteobacteria</taxon>
        <taxon>Burkholderiales</taxon>
        <taxon>Comamonadaceae</taxon>
        <taxon>Variovorax</taxon>
    </lineage>
</organism>
<evidence type="ECO:0000313" key="8">
    <source>
        <dbReference type="EMBL" id="MCJ0762213.1"/>
    </source>
</evidence>
<name>A0A9X2AL26_9BURK</name>
<dbReference type="Pfam" id="PF00908">
    <property type="entry name" value="dTDP_sugar_isom"/>
    <property type="match status" value="1"/>
</dbReference>
<evidence type="ECO:0000256" key="7">
    <source>
        <dbReference type="RuleBase" id="RU364069"/>
    </source>
</evidence>
<accession>A0A9X2AL26</accession>
<evidence type="ECO:0000256" key="2">
    <source>
        <dbReference type="ARBA" id="ARBA00001997"/>
    </source>
</evidence>
<dbReference type="SUPFAM" id="SSF51182">
    <property type="entry name" value="RmlC-like cupins"/>
    <property type="match status" value="1"/>
</dbReference>
<dbReference type="Proteomes" id="UP001139447">
    <property type="component" value="Unassembled WGS sequence"/>
</dbReference>
<dbReference type="AlphaFoldDB" id="A0A9X2AL26"/>
<dbReference type="RefSeq" id="WP_243304268.1">
    <property type="nucleotide sequence ID" value="NZ_JALGBI010000001.1"/>
</dbReference>
<comment type="catalytic activity">
    <reaction evidence="1 7">
        <text>dTDP-4-dehydro-6-deoxy-alpha-D-glucose = dTDP-4-dehydro-beta-L-rhamnose</text>
        <dbReference type="Rhea" id="RHEA:16969"/>
        <dbReference type="ChEBI" id="CHEBI:57649"/>
        <dbReference type="ChEBI" id="CHEBI:62830"/>
        <dbReference type="EC" id="5.1.3.13"/>
    </reaction>
</comment>
<dbReference type="Gene3D" id="2.60.120.10">
    <property type="entry name" value="Jelly Rolls"/>
    <property type="match status" value="1"/>
</dbReference>
<dbReference type="InterPro" id="IPR014710">
    <property type="entry name" value="RmlC-like_jellyroll"/>
</dbReference>
<reference evidence="8" key="1">
    <citation type="submission" date="2022-03" db="EMBL/GenBank/DDBJ databases">
        <authorList>
            <person name="Woo C.Y."/>
        </authorList>
    </citation>
    <scope>NUCLEOTIDE SEQUENCE</scope>
    <source>
        <strain evidence="8">CYS-02</strain>
    </source>
</reference>
<gene>
    <name evidence="8" type="primary">rfbC</name>
    <name evidence="8" type="ORF">MMF98_03210</name>
</gene>
<comment type="function">
    <text evidence="2 7">Catalyzes the epimerization of the C3' and C5'positions of dTDP-6-deoxy-D-xylo-4-hexulose, forming dTDP-6-deoxy-L-lyxo-4-hexulose.</text>
</comment>
<dbReference type="GO" id="GO:0000271">
    <property type="term" value="P:polysaccharide biosynthetic process"/>
    <property type="evidence" value="ECO:0007669"/>
    <property type="project" value="TreeGrafter"/>
</dbReference>
<evidence type="ECO:0000313" key="9">
    <source>
        <dbReference type="Proteomes" id="UP001139447"/>
    </source>
</evidence>
<dbReference type="GO" id="GO:0005829">
    <property type="term" value="C:cytosol"/>
    <property type="evidence" value="ECO:0007669"/>
    <property type="project" value="TreeGrafter"/>
</dbReference>
<feature type="site" description="Participates in a stacking interaction with the thymidine ring of dTDP-4-oxo-6-deoxyglucose" evidence="6">
    <location>
        <position position="136"/>
    </location>
</feature>
<evidence type="ECO:0000256" key="6">
    <source>
        <dbReference type="PIRSR" id="PIRSR600888-3"/>
    </source>
</evidence>
<evidence type="ECO:0000256" key="4">
    <source>
        <dbReference type="ARBA" id="ARBA00019595"/>
    </source>
</evidence>
<dbReference type="InterPro" id="IPR000888">
    <property type="entry name" value="RmlC-like"/>
</dbReference>